<accession>A0A5C3QXE7</accession>
<dbReference type="EMBL" id="ML178815">
    <property type="protein sequence ID" value="TFL06582.1"/>
    <property type="molecule type" value="Genomic_DNA"/>
</dbReference>
<evidence type="ECO:0000256" key="1">
    <source>
        <dbReference type="SAM" id="SignalP"/>
    </source>
</evidence>
<protein>
    <submittedName>
        <fullName evidence="2">Uncharacterized protein</fullName>
    </submittedName>
</protein>
<keyword evidence="1" id="KW-0732">Signal</keyword>
<dbReference type="OrthoDB" id="2497682at2759"/>
<sequence>MRSSINITAVLCLASVVAPALASPLSLPWLRSLKSGYLSDTSISGSVSAGVAVGADVHEDLIHDHDRRGLVDAVAAYNISSSGSSELILRSLNTDSLFEPRDLDSGLLSLNGYYDKAQQHSNNLQSYSAQVEANHEKWAQEGLYGDTLYELREYNAALYSFHALFSHLGRDKGLAHYDRQNDVETLLKNVVNLHKYTLNYLDCMVAEIPVLGPILAPVLYDIKCVLDLVLNGVENLADATINDLQPLLRGVIGSTADKTCQYGVKILGLCV</sequence>
<gene>
    <name evidence="2" type="ORF">BDV98DRAFT_540916</name>
</gene>
<dbReference type="Proteomes" id="UP000305067">
    <property type="component" value="Unassembled WGS sequence"/>
</dbReference>
<feature type="chain" id="PRO_5022807229" evidence="1">
    <location>
        <begin position="23"/>
        <end position="271"/>
    </location>
</feature>
<proteinExistence type="predicted"/>
<reference evidence="2 3" key="1">
    <citation type="journal article" date="2019" name="Nat. Ecol. Evol.">
        <title>Megaphylogeny resolves global patterns of mushroom evolution.</title>
        <authorList>
            <person name="Varga T."/>
            <person name="Krizsan K."/>
            <person name="Foldi C."/>
            <person name="Dima B."/>
            <person name="Sanchez-Garcia M."/>
            <person name="Sanchez-Ramirez S."/>
            <person name="Szollosi G.J."/>
            <person name="Szarkandi J.G."/>
            <person name="Papp V."/>
            <person name="Albert L."/>
            <person name="Andreopoulos W."/>
            <person name="Angelini C."/>
            <person name="Antonin V."/>
            <person name="Barry K.W."/>
            <person name="Bougher N.L."/>
            <person name="Buchanan P."/>
            <person name="Buyck B."/>
            <person name="Bense V."/>
            <person name="Catcheside P."/>
            <person name="Chovatia M."/>
            <person name="Cooper J."/>
            <person name="Damon W."/>
            <person name="Desjardin D."/>
            <person name="Finy P."/>
            <person name="Geml J."/>
            <person name="Haridas S."/>
            <person name="Hughes K."/>
            <person name="Justo A."/>
            <person name="Karasinski D."/>
            <person name="Kautmanova I."/>
            <person name="Kiss B."/>
            <person name="Kocsube S."/>
            <person name="Kotiranta H."/>
            <person name="LaButti K.M."/>
            <person name="Lechner B.E."/>
            <person name="Liimatainen K."/>
            <person name="Lipzen A."/>
            <person name="Lukacs Z."/>
            <person name="Mihaltcheva S."/>
            <person name="Morgado L.N."/>
            <person name="Niskanen T."/>
            <person name="Noordeloos M.E."/>
            <person name="Ohm R.A."/>
            <person name="Ortiz-Santana B."/>
            <person name="Ovrebo C."/>
            <person name="Racz N."/>
            <person name="Riley R."/>
            <person name="Savchenko A."/>
            <person name="Shiryaev A."/>
            <person name="Soop K."/>
            <person name="Spirin V."/>
            <person name="Szebenyi C."/>
            <person name="Tomsovsky M."/>
            <person name="Tulloss R.E."/>
            <person name="Uehling J."/>
            <person name="Grigoriev I.V."/>
            <person name="Vagvolgyi C."/>
            <person name="Papp T."/>
            <person name="Martin F.M."/>
            <person name="Miettinen O."/>
            <person name="Hibbett D.S."/>
            <person name="Nagy L.G."/>
        </authorList>
    </citation>
    <scope>NUCLEOTIDE SEQUENCE [LARGE SCALE GENOMIC DNA]</scope>
    <source>
        <strain evidence="2 3">CBS 309.79</strain>
    </source>
</reference>
<feature type="signal peptide" evidence="1">
    <location>
        <begin position="1"/>
        <end position="22"/>
    </location>
</feature>
<keyword evidence="3" id="KW-1185">Reference proteome</keyword>
<name>A0A5C3QXE7_9AGAR</name>
<organism evidence="2 3">
    <name type="scientific">Pterulicium gracile</name>
    <dbReference type="NCBI Taxonomy" id="1884261"/>
    <lineage>
        <taxon>Eukaryota</taxon>
        <taxon>Fungi</taxon>
        <taxon>Dikarya</taxon>
        <taxon>Basidiomycota</taxon>
        <taxon>Agaricomycotina</taxon>
        <taxon>Agaricomycetes</taxon>
        <taxon>Agaricomycetidae</taxon>
        <taxon>Agaricales</taxon>
        <taxon>Pleurotineae</taxon>
        <taxon>Pterulaceae</taxon>
        <taxon>Pterulicium</taxon>
    </lineage>
</organism>
<evidence type="ECO:0000313" key="2">
    <source>
        <dbReference type="EMBL" id="TFL06582.1"/>
    </source>
</evidence>
<dbReference type="AlphaFoldDB" id="A0A5C3QXE7"/>
<evidence type="ECO:0000313" key="3">
    <source>
        <dbReference type="Proteomes" id="UP000305067"/>
    </source>
</evidence>